<dbReference type="EMBL" id="QOQD01000005">
    <property type="protein sequence ID" value="RCL73711.1"/>
    <property type="molecule type" value="Genomic_DNA"/>
</dbReference>
<name>A0A368DR84_9PROT</name>
<gene>
    <name evidence="9 13" type="primary">aroQ</name>
    <name evidence="13" type="ORF">DBW71_02740</name>
</gene>
<dbReference type="GO" id="GO:0008652">
    <property type="term" value="P:amino acid biosynthetic process"/>
    <property type="evidence" value="ECO:0007669"/>
    <property type="project" value="UniProtKB-KW"/>
</dbReference>
<dbReference type="Proteomes" id="UP000253570">
    <property type="component" value="Unassembled WGS sequence"/>
</dbReference>
<evidence type="ECO:0000256" key="1">
    <source>
        <dbReference type="ARBA" id="ARBA00001864"/>
    </source>
</evidence>
<dbReference type="InterPro" id="IPR036441">
    <property type="entry name" value="DHquinase_II_sf"/>
</dbReference>
<evidence type="ECO:0000256" key="9">
    <source>
        <dbReference type="HAMAP-Rule" id="MF_00169"/>
    </source>
</evidence>
<dbReference type="AlphaFoldDB" id="A0A368DR84"/>
<dbReference type="Gene3D" id="3.40.50.9100">
    <property type="entry name" value="Dehydroquinase, class II"/>
    <property type="match status" value="1"/>
</dbReference>
<comment type="subunit">
    <text evidence="5 9">Homododecamer.</text>
</comment>
<sequence>MNKDDKIIIINGPNLNLLGTREPEFYGIKTLDNIKEDCTVIAKSLGVNLEFHQSNDESDIINWIQSAAEKHGLIINAGAYTHTSIAIHDALKSSNSPAIEVHISNIHKREEFRHKSYLSSVVDGIIVGFGDYGYELAIHALIKIIKSRT</sequence>
<dbReference type="GO" id="GO:0019631">
    <property type="term" value="P:quinate catabolic process"/>
    <property type="evidence" value="ECO:0007669"/>
    <property type="project" value="TreeGrafter"/>
</dbReference>
<feature type="binding site" evidence="9 11">
    <location>
        <position position="76"/>
    </location>
    <ligand>
        <name>substrate</name>
    </ligand>
</feature>
<keyword evidence="8 9" id="KW-0456">Lyase</keyword>
<evidence type="ECO:0000256" key="11">
    <source>
        <dbReference type="PIRSR" id="PIRSR001399-2"/>
    </source>
</evidence>
<dbReference type="NCBIfam" id="TIGR01088">
    <property type="entry name" value="aroQ"/>
    <property type="match status" value="1"/>
</dbReference>
<dbReference type="PANTHER" id="PTHR21272:SF3">
    <property type="entry name" value="CATABOLIC 3-DEHYDROQUINASE"/>
    <property type="match status" value="1"/>
</dbReference>
<comment type="similarity">
    <text evidence="4 9">Belongs to the type-II 3-dehydroquinase family.</text>
</comment>
<feature type="binding site" evidence="9 11">
    <location>
        <position position="89"/>
    </location>
    <ligand>
        <name>substrate</name>
    </ligand>
</feature>
<dbReference type="Pfam" id="PF01220">
    <property type="entry name" value="DHquinase_II"/>
    <property type="match status" value="1"/>
</dbReference>
<evidence type="ECO:0000256" key="2">
    <source>
        <dbReference type="ARBA" id="ARBA00003924"/>
    </source>
</evidence>
<feature type="site" description="Transition state stabilizer" evidence="9 12">
    <location>
        <position position="21"/>
    </location>
</feature>
<dbReference type="CDD" id="cd00466">
    <property type="entry name" value="DHQase_II"/>
    <property type="match status" value="1"/>
</dbReference>
<dbReference type="InterPro" id="IPR001874">
    <property type="entry name" value="DHquinase_II"/>
</dbReference>
<evidence type="ECO:0000256" key="6">
    <source>
        <dbReference type="ARBA" id="ARBA00012060"/>
    </source>
</evidence>
<evidence type="ECO:0000313" key="13">
    <source>
        <dbReference type="EMBL" id="RCL73711.1"/>
    </source>
</evidence>
<dbReference type="GO" id="GO:0009073">
    <property type="term" value="P:aromatic amino acid family biosynthetic process"/>
    <property type="evidence" value="ECO:0007669"/>
    <property type="project" value="UniProtKB-KW"/>
</dbReference>
<comment type="caution">
    <text evidence="13">The sequence shown here is derived from an EMBL/GenBank/DDBJ whole genome shotgun (WGS) entry which is preliminary data.</text>
</comment>
<reference evidence="13 14" key="1">
    <citation type="journal article" date="2018" name="Microbiome">
        <title>Fine metagenomic profile of the Mediterranean stratified and mixed water columns revealed by assembly and recruitment.</title>
        <authorList>
            <person name="Haro-Moreno J.M."/>
            <person name="Lopez-Perez M."/>
            <person name="De La Torre J.R."/>
            <person name="Picazo A."/>
            <person name="Camacho A."/>
            <person name="Rodriguez-Valera F."/>
        </authorList>
    </citation>
    <scope>NUCLEOTIDE SEQUENCE [LARGE SCALE GENOMIC DNA]</scope>
    <source>
        <strain evidence="13">MED-G57</strain>
    </source>
</reference>
<evidence type="ECO:0000256" key="12">
    <source>
        <dbReference type="PIRSR" id="PIRSR001399-3"/>
    </source>
</evidence>
<comment type="pathway">
    <text evidence="3 9">Metabolic intermediate biosynthesis; chorismate biosynthesis; chorismate from D-erythrose 4-phosphate and phosphoenolpyruvate: step 3/7.</text>
</comment>
<feature type="active site" description="Proton donor" evidence="9 10">
    <location>
        <position position="102"/>
    </location>
</feature>
<organism evidence="13 14">
    <name type="scientific">PS1 clade bacterium</name>
    <dbReference type="NCBI Taxonomy" id="2175152"/>
    <lineage>
        <taxon>Bacteria</taxon>
        <taxon>Pseudomonadati</taxon>
        <taxon>Pseudomonadota</taxon>
        <taxon>Alphaproteobacteria</taxon>
        <taxon>PS1 clade</taxon>
    </lineage>
</organism>
<dbReference type="SUPFAM" id="SSF52304">
    <property type="entry name" value="Type II 3-dehydroquinate dehydratase"/>
    <property type="match status" value="1"/>
</dbReference>
<dbReference type="PROSITE" id="PS01029">
    <property type="entry name" value="DEHYDROQUINASE_II"/>
    <property type="match status" value="1"/>
</dbReference>
<evidence type="ECO:0000256" key="5">
    <source>
        <dbReference type="ARBA" id="ARBA00011193"/>
    </source>
</evidence>
<keyword evidence="7 9" id="KW-0057">Aromatic amino acid biosynthesis</keyword>
<dbReference type="NCBIfam" id="NF003805">
    <property type="entry name" value="PRK05395.1-2"/>
    <property type="match status" value="1"/>
</dbReference>
<evidence type="ECO:0000256" key="8">
    <source>
        <dbReference type="ARBA" id="ARBA00023239"/>
    </source>
</evidence>
<dbReference type="InterPro" id="IPR018509">
    <property type="entry name" value="DHquinase_II_CS"/>
</dbReference>
<dbReference type="GO" id="GO:0009423">
    <property type="term" value="P:chorismate biosynthetic process"/>
    <property type="evidence" value="ECO:0007669"/>
    <property type="project" value="UniProtKB-UniRule"/>
</dbReference>
<comment type="function">
    <text evidence="2 9">Catalyzes a trans-dehydration via an enolate intermediate.</text>
</comment>
<dbReference type="HAMAP" id="MF_00169">
    <property type="entry name" value="AroQ"/>
    <property type="match status" value="1"/>
</dbReference>
<evidence type="ECO:0000256" key="3">
    <source>
        <dbReference type="ARBA" id="ARBA00004902"/>
    </source>
</evidence>
<feature type="binding site" evidence="9 11">
    <location>
        <position position="82"/>
    </location>
    <ligand>
        <name>substrate</name>
    </ligand>
</feature>
<dbReference type="PIRSF" id="PIRSF001399">
    <property type="entry name" value="DHquinase_II"/>
    <property type="match status" value="1"/>
</dbReference>
<evidence type="ECO:0000256" key="10">
    <source>
        <dbReference type="PIRSR" id="PIRSR001399-1"/>
    </source>
</evidence>
<feature type="binding site" evidence="9 11">
    <location>
        <position position="113"/>
    </location>
    <ligand>
        <name>substrate</name>
    </ligand>
</feature>
<evidence type="ECO:0000256" key="7">
    <source>
        <dbReference type="ARBA" id="ARBA00023141"/>
    </source>
</evidence>
<dbReference type="EC" id="4.2.1.10" evidence="6 9"/>
<dbReference type="NCBIfam" id="NF003806">
    <property type="entry name" value="PRK05395.1-3"/>
    <property type="match status" value="1"/>
</dbReference>
<evidence type="ECO:0000313" key="14">
    <source>
        <dbReference type="Proteomes" id="UP000253570"/>
    </source>
</evidence>
<dbReference type="NCBIfam" id="NF003807">
    <property type="entry name" value="PRK05395.1-4"/>
    <property type="match status" value="1"/>
</dbReference>
<protein>
    <recommendedName>
        <fullName evidence="6 9">3-dehydroquinate dehydratase</fullName>
        <shortName evidence="9">3-dehydroquinase</shortName>
        <ecNumber evidence="6 9">4.2.1.10</ecNumber>
    </recommendedName>
    <alternativeName>
        <fullName evidence="9">Type II DHQase</fullName>
    </alternativeName>
</protein>
<proteinExistence type="inferred from homology"/>
<feature type="active site" description="Proton acceptor" evidence="9 10">
    <location>
        <position position="26"/>
    </location>
</feature>
<dbReference type="UniPathway" id="UPA00053">
    <property type="reaction ID" value="UER00086"/>
</dbReference>
<feature type="binding site" evidence="9 11">
    <location>
        <begin position="103"/>
        <end position="104"/>
    </location>
    <ligand>
        <name>substrate</name>
    </ligand>
</feature>
<evidence type="ECO:0000256" key="4">
    <source>
        <dbReference type="ARBA" id="ARBA00011037"/>
    </source>
</evidence>
<keyword evidence="9" id="KW-0028">Amino-acid biosynthesis</keyword>
<comment type="catalytic activity">
    <reaction evidence="1 9">
        <text>3-dehydroquinate = 3-dehydroshikimate + H2O</text>
        <dbReference type="Rhea" id="RHEA:21096"/>
        <dbReference type="ChEBI" id="CHEBI:15377"/>
        <dbReference type="ChEBI" id="CHEBI:16630"/>
        <dbReference type="ChEBI" id="CHEBI:32364"/>
        <dbReference type="EC" id="4.2.1.10"/>
    </reaction>
</comment>
<dbReference type="PANTHER" id="PTHR21272">
    <property type="entry name" value="CATABOLIC 3-DEHYDROQUINASE"/>
    <property type="match status" value="1"/>
</dbReference>
<dbReference type="GO" id="GO:0003855">
    <property type="term" value="F:3-dehydroquinate dehydratase activity"/>
    <property type="evidence" value="ECO:0007669"/>
    <property type="project" value="UniProtKB-UniRule"/>
</dbReference>
<accession>A0A368DR84</accession>